<dbReference type="GO" id="GO:0016787">
    <property type="term" value="F:hydrolase activity"/>
    <property type="evidence" value="ECO:0007669"/>
    <property type="project" value="UniProtKB-KW"/>
</dbReference>
<dbReference type="EMBL" id="JACSRA010000026">
    <property type="protein sequence ID" value="MBD7912607.1"/>
    <property type="molecule type" value="Genomic_DNA"/>
</dbReference>
<dbReference type="Gene3D" id="3.40.50.1820">
    <property type="entry name" value="alpha/beta hydrolase"/>
    <property type="match status" value="1"/>
</dbReference>
<evidence type="ECO:0000259" key="2">
    <source>
        <dbReference type="Pfam" id="PF00561"/>
    </source>
</evidence>
<gene>
    <name evidence="3" type="ORF">H9661_14725</name>
</gene>
<proteinExistence type="predicted"/>
<evidence type="ECO:0000256" key="1">
    <source>
        <dbReference type="SAM" id="Phobius"/>
    </source>
</evidence>
<evidence type="ECO:0000313" key="4">
    <source>
        <dbReference type="Proteomes" id="UP000627781"/>
    </source>
</evidence>
<dbReference type="SUPFAM" id="SSF53474">
    <property type="entry name" value="alpha/beta-Hydrolases"/>
    <property type="match status" value="1"/>
</dbReference>
<keyword evidence="1" id="KW-0812">Transmembrane</keyword>
<keyword evidence="1" id="KW-1133">Transmembrane helix</keyword>
<sequence>MNLIPESNGLKKINMKKEFSKSLWIRNVFMAVLGIFILGFLFQTVTDFIGNEKISSRLSYAKIESKKMEYKTGGSGDYTIVFDGAIGANLYEWDKVCEKIQSQLGVKTFVYNRRGYGFNESLDGETPNKQAQNLKILLRKAGVSGKLIFVGEEYGSLVATNFAKLYPESVQGLVLIKPFLEDTLKSDEFKNELKWKYYKSKFESIGTRFGLTRILDKLNMTIKVDGFEENLSDGADEEFKVHKNQKSYRDAISNELKNLFTYSDDSQQTGLIAGKPLYIISNDDNNLLSRLGTADYTTQYKTESDNAVISLTDSTSVENAITYVVKEARRIEKKSNK</sequence>
<comment type="caution">
    <text evidence="3">The sequence shown here is derived from an EMBL/GenBank/DDBJ whole genome shotgun (WGS) entry which is preliminary data.</text>
</comment>
<dbReference type="Pfam" id="PF00561">
    <property type="entry name" value="Abhydrolase_1"/>
    <property type="match status" value="1"/>
</dbReference>
<protein>
    <submittedName>
        <fullName evidence="3">Alpha/beta hydrolase</fullName>
    </submittedName>
</protein>
<dbReference type="InterPro" id="IPR000073">
    <property type="entry name" value="AB_hydrolase_1"/>
</dbReference>
<dbReference type="RefSeq" id="WP_191769578.1">
    <property type="nucleotide sequence ID" value="NZ_JACSRA010000026.1"/>
</dbReference>
<name>A0ABR8PWU8_9CLOT</name>
<dbReference type="Proteomes" id="UP000627781">
    <property type="component" value="Unassembled WGS sequence"/>
</dbReference>
<evidence type="ECO:0000313" key="3">
    <source>
        <dbReference type="EMBL" id="MBD7912607.1"/>
    </source>
</evidence>
<accession>A0ABR8PWU8</accession>
<organism evidence="3 4">
    <name type="scientific">Clostridium cibarium</name>
    <dbReference type="NCBI Taxonomy" id="2762247"/>
    <lineage>
        <taxon>Bacteria</taxon>
        <taxon>Bacillati</taxon>
        <taxon>Bacillota</taxon>
        <taxon>Clostridia</taxon>
        <taxon>Eubacteriales</taxon>
        <taxon>Clostridiaceae</taxon>
        <taxon>Clostridium</taxon>
    </lineage>
</organism>
<feature type="transmembrane region" description="Helical" evidence="1">
    <location>
        <begin position="23"/>
        <end position="42"/>
    </location>
</feature>
<dbReference type="InterPro" id="IPR029058">
    <property type="entry name" value="AB_hydrolase_fold"/>
</dbReference>
<keyword evidence="1" id="KW-0472">Membrane</keyword>
<feature type="domain" description="AB hydrolase-1" evidence="2">
    <location>
        <begin position="81"/>
        <end position="285"/>
    </location>
</feature>
<keyword evidence="3" id="KW-0378">Hydrolase</keyword>
<keyword evidence="4" id="KW-1185">Reference proteome</keyword>
<reference evidence="3 4" key="1">
    <citation type="submission" date="2020-08" db="EMBL/GenBank/DDBJ databases">
        <title>A Genomic Blueprint of the Chicken Gut Microbiome.</title>
        <authorList>
            <person name="Gilroy R."/>
            <person name="Ravi A."/>
            <person name="Getino M."/>
            <person name="Pursley I."/>
            <person name="Horton D.L."/>
            <person name="Alikhan N.-F."/>
            <person name="Baker D."/>
            <person name="Gharbi K."/>
            <person name="Hall N."/>
            <person name="Watson M."/>
            <person name="Adriaenssens E.M."/>
            <person name="Foster-Nyarko E."/>
            <person name="Jarju S."/>
            <person name="Secka A."/>
            <person name="Antonio M."/>
            <person name="Oren A."/>
            <person name="Chaudhuri R."/>
            <person name="La Ragione R.M."/>
            <person name="Hildebrand F."/>
            <person name="Pallen M.J."/>
        </authorList>
    </citation>
    <scope>NUCLEOTIDE SEQUENCE [LARGE SCALE GENOMIC DNA]</scope>
    <source>
        <strain evidence="3 4">Sa3CVN1</strain>
    </source>
</reference>